<keyword evidence="3" id="KW-0812">Transmembrane</keyword>
<dbReference type="NCBIfam" id="TIGR00350">
    <property type="entry name" value="lytR_cpsA_psr"/>
    <property type="match status" value="1"/>
</dbReference>
<feature type="compositionally biased region" description="Polar residues" evidence="2">
    <location>
        <begin position="1"/>
        <end position="10"/>
    </location>
</feature>
<feature type="compositionally biased region" description="Acidic residues" evidence="2">
    <location>
        <begin position="89"/>
        <end position="101"/>
    </location>
</feature>
<feature type="domain" description="Cell envelope-related transcriptional attenuator" evidence="4">
    <location>
        <begin position="174"/>
        <end position="334"/>
    </location>
</feature>
<comment type="similarity">
    <text evidence="1">Belongs to the LytR/CpsA/Psr (LCP) family.</text>
</comment>
<dbReference type="InterPro" id="IPR050922">
    <property type="entry name" value="LytR/CpsA/Psr_CW_biosynth"/>
</dbReference>
<name>A0A7X2NSP3_9FIRM</name>
<evidence type="ECO:0000313" key="6">
    <source>
        <dbReference type="Proteomes" id="UP000461880"/>
    </source>
</evidence>
<proteinExistence type="inferred from homology"/>
<dbReference type="InterPro" id="IPR004474">
    <property type="entry name" value="LytR_CpsA_psr"/>
</dbReference>
<evidence type="ECO:0000256" key="2">
    <source>
        <dbReference type="SAM" id="MobiDB-lite"/>
    </source>
</evidence>
<accession>A0A7X2NSP3</accession>
<dbReference type="Proteomes" id="UP000461880">
    <property type="component" value="Unassembled WGS sequence"/>
</dbReference>
<keyword evidence="3" id="KW-0472">Membrane</keyword>
<evidence type="ECO:0000256" key="1">
    <source>
        <dbReference type="ARBA" id="ARBA00006068"/>
    </source>
</evidence>
<dbReference type="PANTHER" id="PTHR33392">
    <property type="entry name" value="POLYISOPRENYL-TEICHOIC ACID--PEPTIDOGLYCAN TEICHOIC ACID TRANSFERASE TAGU"/>
    <property type="match status" value="1"/>
</dbReference>
<dbReference type="Gene3D" id="3.40.630.190">
    <property type="entry name" value="LCP protein"/>
    <property type="match status" value="1"/>
</dbReference>
<feature type="region of interest" description="Disordered" evidence="2">
    <location>
        <begin position="67"/>
        <end position="107"/>
    </location>
</feature>
<comment type="caution">
    <text evidence="5">The sequence shown here is derived from an EMBL/GenBank/DDBJ whole genome shotgun (WGS) entry which is preliminary data.</text>
</comment>
<dbReference type="PANTHER" id="PTHR33392:SF6">
    <property type="entry name" value="POLYISOPRENYL-TEICHOIC ACID--PEPTIDOGLYCAN TEICHOIC ACID TRANSFERASE TAGU"/>
    <property type="match status" value="1"/>
</dbReference>
<sequence length="415" mass="46761">MKLRTGTSRQSTRHGSRVCSRSRTGMPDSCSGRRHVKITARIAFRALFMKKTYIDLNEYLEELDEGKHQTGRKPGKTYAHPHVSKPEPQEEPEEEEEQEEEQPARKKKHPVRNFFRVILILLIAGCVLLGVEVNHLFSLTQPLNSTYSGNSASADVFSVMMVGVDTRGSDYEGRSDTMLMVTISRSTKKILITSVMRDIAAEIPGYGTAKLNAAYAYGGIDLLHETLENHLGLSFDRAVVVNFTTVRDAVDAIGGIDVTIDDEEMAAMNQIIWIMNQEVFAEPAYYDLLETSGEIHLNGKQALAYARDRTSARSDFDRTSRQRTMVQACMEQIRSLNPLQLLQAMEKIMPELVTDFTEQDLIRLLPVLLSFSSYSIEEFSIPQDGTYTSGYIGEQQALIIDAETNRQMWEDALNQ</sequence>
<dbReference type="AlphaFoldDB" id="A0A7X2NSP3"/>
<evidence type="ECO:0000256" key="3">
    <source>
        <dbReference type="SAM" id="Phobius"/>
    </source>
</evidence>
<dbReference type="EMBL" id="VUMN01000013">
    <property type="protein sequence ID" value="MSS58591.1"/>
    <property type="molecule type" value="Genomic_DNA"/>
</dbReference>
<keyword evidence="6" id="KW-1185">Reference proteome</keyword>
<gene>
    <name evidence="5" type="ORF">FYJ51_06695</name>
</gene>
<reference evidence="5 6" key="1">
    <citation type="submission" date="2019-08" db="EMBL/GenBank/DDBJ databases">
        <title>In-depth cultivation of the pig gut microbiome towards novel bacterial diversity and tailored functional studies.</title>
        <authorList>
            <person name="Wylensek D."/>
            <person name="Hitch T.C.A."/>
            <person name="Clavel T."/>
        </authorList>
    </citation>
    <scope>NUCLEOTIDE SEQUENCE [LARGE SCALE GENOMIC DNA]</scope>
    <source>
        <strain evidence="5 6">Oil+RF-744-GAM-WT-6</strain>
    </source>
</reference>
<feature type="transmembrane region" description="Helical" evidence="3">
    <location>
        <begin position="114"/>
        <end position="137"/>
    </location>
</feature>
<feature type="region of interest" description="Disordered" evidence="2">
    <location>
        <begin position="1"/>
        <end position="32"/>
    </location>
</feature>
<organism evidence="5 6">
    <name type="scientific">Stecheria intestinalis</name>
    <dbReference type="NCBI Taxonomy" id="2606630"/>
    <lineage>
        <taxon>Bacteria</taxon>
        <taxon>Bacillati</taxon>
        <taxon>Bacillota</taxon>
        <taxon>Erysipelotrichia</taxon>
        <taxon>Erysipelotrichales</taxon>
        <taxon>Erysipelotrichaceae</taxon>
        <taxon>Stecheria</taxon>
    </lineage>
</organism>
<dbReference type="Pfam" id="PF03816">
    <property type="entry name" value="LytR_cpsA_psr"/>
    <property type="match status" value="1"/>
</dbReference>
<protein>
    <submittedName>
        <fullName evidence="5">LytR family transcriptional regulator</fullName>
    </submittedName>
</protein>
<evidence type="ECO:0000313" key="5">
    <source>
        <dbReference type="EMBL" id="MSS58591.1"/>
    </source>
</evidence>
<keyword evidence="3" id="KW-1133">Transmembrane helix</keyword>
<evidence type="ECO:0000259" key="4">
    <source>
        <dbReference type="Pfam" id="PF03816"/>
    </source>
</evidence>